<dbReference type="GO" id="GO:0042802">
    <property type="term" value="F:identical protein binding"/>
    <property type="evidence" value="ECO:0007669"/>
    <property type="project" value="UniProtKB-ARBA"/>
</dbReference>
<dbReference type="GO" id="GO:0032993">
    <property type="term" value="C:protein-DNA complex"/>
    <property type="evidence" value="ECO:0007669"/>
    <property type="project" value="TreeGrafter"/>
</dbReference>
<dbReference type="EMBL" id="MLJW01000241">
    <property type="protein sequence ID" value="OIQ92076.1"/>
    <property type="molecule type" value="Genomic_DNA"/>
</dbReference>
<dbReference type="InterPro" id="IPR016032">
    <property type="entry name" value="Sig_transdc_resp-reg_C-effctor"/>
</dbReference>
<dbReference type="Gene3D" id="3.40.50.2300">
    <property type="match status" value="1"/>
</dbReference>
<feature type="domain" description="Response regulatory" evidence="8">
    <location>
        <begin position="26"/>
        <end position="139"/>
    </location>
</feature>
<comment type="caution">
    <text evidence="10">The sequence shown here is derived from an EMBL/GenBank/DDBJ whole genome shotgun (WGS) entry which is preliminary data.</text>
</comment>
<dbReference type="InterPro" id="IPR039420">
    <property type="entry name" value="WalR-like"/>
</dbReference>
<dbReference type="AlphaFoldDB" id="A0A1J5RIZ8"/>
<dbReference type="GO" id="GO:0005829">
    <property type="term" value="C:cytosol"/>
    <property type="evidence" value="ECO:0007669"/>
    <property type="project" value="TreeGrafter"/>
</dbReference>
<dbReference type="InterPro" id="IPR036388">
    <property type="entry name" value="WH-like_DNA-bd_sf"/>
</dbReference>
<dbReference type="InterPro" id="IPR001867">
    <property type="entry name" value="OmpR/PhoB-type_DNA-bd"/>
</dbReference>
<evidence type="ECO:0000259" key="8">
    <source>
        <dbReference type="PROSITE" id="PS50110"/>
    </source>
</evidence>
<dbReference type="PANTHER" id="PTHR48111:SF6">
    <property type="entry name" value="TRANSCRIPTIONAL REGULATORY PROTEIN CREB"/>
    <property type="match status" value="1"/>
</dbReference>
<evidence type="ECO:0000313" key="10">
    <source>
        <dbReference type="EMBL" id="OIQ92076.1"/>
    </source>
</evidence>
<keyword evidence="5" id="KW-0805">Transcription regulation</keyword>
<dbReference type="FunFam" id="3.40.50.2300:FF:000021">
    <property type="entry name" value="Two-component system response regulator KdpE"/>
    <property type="match status" value="1"/>
</dbReference>
<feature type="domain" description="OmpR/PhoB-type" evidence="9">
    <location>
        <begin position="152"/>
        <end position="251"/>
    </location>
</feature>
<protein>
    <submittedName>
        <fullName evidence="10">Transcriptional regulatory protein CreB</fullName>
    </submittedName>
</protein>
<keyword evidence="2" id="KW-0963">Cytoplasm</keyword>
<dbReference type="SUPFAM" id="SSF46894">
    <property type="entry name" value="C-terminal effector domain of the bipartite response regulators"/>
    <property type="match status" value="1"/>
</dbReference>
<evidence type="ECO:0000256" key="7">
    <source>
        <dbReference type="ARBA" id="ARBA00023163"/>
    </source>
</evidence>
<gene>
    <name evidence="10" type="primary">creB</name>
    <name evidence="10" type="ORF">GALL_259950</name>
</gene>
<keyword evidence="4" id="KW-0902">Two-component regulatory system</keyword>
<evidence type="ECO:0000259" key="9">
    <source>
        <dbReference type="PROSITE" id="PS51755"/>
    </source>
</evidence>
<proteinExistence type="predicted"/>
<dbReference type="NCBIfam" id="NF008296">
    <property type="entry name" value="PRK11083.1"/>
    <property type="match status" value="1"/>
</dbReference>
<evidence type="ECO:0000256" key="1">
    <source>
        <dbReference type="ARBA" id="ARBA00004496"/>
    </source>
</evidence>
<dbReference type="Pfam" id="PF00072">
    <property type="entry name" value="Response_reg"/>
    <property type="match status" value="1"/>
</dbReference>
<dbReference type="PROSITE" id="PS51755">
    <property type="entry name" value="OMPR_PHOB"/>
    <property type="match status" value="1"/>
</dbReference>
<keyword evidence="6" id="KW-0238">DNA-binding</keyword>
<dbReference type="SUPFAM" id="SSF52172">
    <property type="entry name" value="CheY-like"/>
    <property type="match status" value="1"/>
</dbReference>
<name>A0A1J5RIZ8_9ZZZZ</name>
<dbReference type="GO" id="GO:0000156">
    <property type="term" value="F:phosphorelay response regulator activity"/>
    <property type="evidence" value="ECO:0007669"/>
    <property type="project" value="TreeGrafter"/>
</dbReference>
<evidence type="ECO:0000256" key="2">
    <source>
        <dbReference type="ARBA" id="ARBA00022490"/>
    </source>
</evidence>
<dbReference type="Gene3D" id="1.10.10.10">
    <property type="entry name" value="Winged helix-like DNA-binding domain superfamily/Winged helix DNA-binding domain"/>
    <property type="match status" value="1"/>
</dbReference>
<keyword evidence="7" id="KW-0804">Transcription</keyword>
<evidence type="ECO:0000256" key="4">
    <source>
        <dbReference type="ARBA" id="ARBA00023012"/>
    </source>
</evidence>
<dbReference type="GO" id="GO:0045893">
    <property type="term" value="P:positive regulation of DNA-templated transcription"/>
    <property type="evidence" value="ECO:0007669"/>
    <property type="project" value="UniProtKB-ARBA"/>
</dbReference>
<dbReference type="PANTHER" id="PTHR48111">
    <property type="entry name" value="REGULATOR OF RPOS"/>
    <property type="match status" value="1"/>
</dbReference>
<organism evidence="10">
    <name type="scientific">mine drainage metagenome</name>
    <dbReference type="NCBI Taxonomy" id="410659"/>
    <lineage>
        <taxon>unclassified sequences</taxon>
        <taxon>metagenomes</taxon>
        <taxon>ecological metagenomes</taxon>
    </lineage>
</organism>
<dbReference type="Gene3D" id="6.10.250.690">
    <property type="match status" value="1"/>
</dbReference>
<dbReference type="CDD" id="cd00383">
    <property type="entry name" value="trans_reg_C"/>
    <property type="match status" value="1"/>
</dbReference>
<dbReference type="InterPro" id="IPR011006">
    <property type="entry name" value="CheY-like_superfamily"/>
</dbReference>
<dbReference type="InterPro" id="IPR001789">
    <property type="entry name" value="Sig_transdc_resp-reg_receiver"/>
</dbReference>
<sequence length="253" mass="27843">MVGGANRTRQTGWERDKLRVMAAAQRVLVVEDEPSIADTLVYALKTEGFAVDWVSSGEETVRRAVDGAYAAIVLDIGLPDLTGFEVCRRIRRTSQVPILFLTARNAEVDRIVGLEIGGDDYVVKPFSPREVTARVRAILRRTAAGAAGSSDGAARRAKGFEVDAERRRIAYRGADLVLTRNEYRLLKTLVERPGRVFSRDELLAAAWDDPGASMDRTVDAHIKTVRAKLRAAAPDADPIETHRGVGYSLREEP</sequence>
<dbReference type="PROSITE" id="PS50110">
    <property type="entry name" value="RESPONSE_REGULATORY"/>
    <property type="match status" value="1"/>
</dbReference>
<evidence type="ECO:0000256" key="3">
    <source>
        <dbReference type="ARBA" id="ARBA00022553"/>
    </source>
</evidence>
<accession>A0A1J5RIZ8</accession>
<evidence type="ECO:0000256" key="5">
    <source>
        <dbReference type="ARBA" id="ARBA00023015"/>
    </source>
</evidence>
<comment type="subcellular location">
    <subcellularLocation>
        <location evidence="1">Cytoplasm</location>
    </subcellularLocation>
</comment>
<evidence type="ECO:0000256" key="6">
    <source>
        <dbReference type="ARBA" id="ARBA00023125"/>
    </source>
</evidence>
<reference evidence="10" key="1">
    <citation type="submission" date="2016-10" db="EMBL/GenBank/DDBJ databases">
        <title>Sequence of Gallionella enrichment culture.</title>
        <authorList>
            <person name="Poehlein A."/>
            <person name="Muehling M."/>
            <person name="Daniel R."/>
        </authorList>
    </citation>
    <scope>NUCLEOTIDE SEQUENCE</scope>
</reference>
<dbReference type="SMART" id="SM00448">
    <property type="entry name" value="REC"/>
    <property type="match status" value="1"/>
</dbReference>
<keyword evidence="3" id="KW-0597">Phosphoprotein</keyword>
<dbReference type="SMART" id="SM00862">
    <property type="entry name" value="Trans_reg_C"/>
    <property type="match status" value="1"/>
</dbReference>
<dbReference type="Pfam" id="PF00486">
    <property type="entry name" value="Trans_reg_C"/>
    <property type="match status" value="1"/>
</dbReference>
<dbReference type="GO" id="GO:0000976">
    <property type="term" value="F:transcription cis-regulatory region binding"/>
    <property type="evidence" value="ECO:0007669"/>
    <property type="project" value="TreeGrafter"/>
</dbReference>